<dbReference type="EMBL" id="UFXQ01000001">
    <property type="protein sequence ID" value="STC69037.1"/>
    <property type="molecule type" value="Genomic_DNA"/>
</dbReference>
<dbReference type="Proteomes" id="UP000254467">
    <property type="component" value="Unassembled WGS sequence"/>
</dbReference>
<name>A0A376CLE9_9CORY</name>
<reference evidence="2 3" key="1">
    <citation type="submission" date="2018-06" db="EMBL/GenBank/DDBJ databases">
        <authorList>
            <consortium name="Pathogen Informatics"/>
            <person name="Doyle S."/>
        </authorList>
    </citation>
    <scope>NUCLEOTIDE SEQUENCE [LARGE SCALE GENOMIC DNA]</scope>
    <source>
        <strain evidence="2 3">NCTC11862</strain>
    </source>
</reference>
<evidence type="ECO:0000256" key="1">
    <source>
        <dbReference type="SAM" id="MobiDB-lite"/>
    </source>
</evidence>
<keyword evidence="3" id="KW-1185">Reference proteome</keyword>
<dbReference type="AlphaFoldDB" id="A0A376CLE9"/>
<proteinExistence type="predicted"/>
<gene>
    <name evidence="2" type="ORF">NCTC11862_00814</name>
</gene>
<evidence type="ECO:0000313" key="2">
    <source>
        <dbReference type="EMBL" id="STC69037.1"/>
    </source>
</evidence>
<organism evidence="2 3">
    <name type="scientific">Corynebacterium pilosum</name>
    <dbReference type="NCBI Taxonomy" id="35756"/>
    <lineage>
        <taxon>Bacteria</taxon>
        <taxon>Bacillati</taxon>
        <taxon>Actinomycetota</taxon>
        <taxon>Actinomycetes</taxon>
        <taxon>Mycobacteriales</taxon>
        <taxon>Corynebacteriaceae</taxon>
        <taxon>Corynebacterium</taxon>
    </lineage>
</organism>
<dbReference type="RefSeq" id="WP_018582357.1">
    <property type="nucleotide sequence ID" value="NZ_LDYD01000003.1"/>
</dbReference>
<sequence>MASTFLQRVRDRQVRPADTPPTREQTVRRLREDMAVLDQQHDQLRQASAQRGK</sequence>
<feature type="region of interest" description="Disordered" evidence="1">
    <location>
        <begin position="1"/>
        <end position="27"/>
    </location>
</feature>
<protein>
    <submittedName>
        <fullName evidence="2">Uncharacterized protein</fullName>
    </submittedName>
</protein>
<accession>A0A376CLE9</accession>
<evidence type="ECO:0000313" key="3">
    <source>
        <dbReference type="Proteomes" id="UP000254467"/>
    </source>
</evidence>